<evidence type="ECO:0000256" key="6">
    <source>
        <dbReference type="SAM" id="Phobius"/>
    </source>
</evidence>
<dbReference type="Proteomes" id="UP000520767">
    <property type="component" value="Unassembled WGS sequence"/>
</dbReference>
<dbReference type="SUPFAM" id="SSF103473">
    <property type="entry name" value="MFS general substrate transporter"/>
    <property type="match status" value="1"/>
</dbReference>
<feature type="transmembrane region" description="Helical" evidence="6">
    <location>
        <begin position="223"/>
        <end position="248"/>
    </location>
</feature>
<reference evidence="7 8" key="1">
    <citation type="submission" date="2020-08" db="EMBL/GenBank/DDBJ databases">
        <title>Genomic Encyclopedia of Type Strains, Phase III (KMG-III): the genomes of soil and plant-associated and newly described type strains.</title>
        <authorList>
            <person name="Whitman W."/>
        </authorList>
    </citation>
    <scope>NUCLEOTIDE SEQUENCE [LARGE SCALE GENOMIC DNA]</scope>
    <source>
        <strain evidence="7 8">CECT 8960</strain>
    </source>
</reference>
<feature type="transmembrane region" description="Helical" evidence="6">
    <location>
        <begin position="254"/>
        <end position="275"/>
    </location>
</feature>
<dbReference type="InterPro" id="IPR036259">
    <property type="entry name" value="MFS_trans_sf"/>
</dbReference>
<dbReference type="PANTHER" id="PTHR23513">
    <property type="entry name" value="INTEGRAL MEMBRANE EFFLUX PROTEIN-RELATED"/>
    <property type="match status" value="1"/>
</dbReference>
<comment type="subcellular location">
    <subcellularLocation>
        <location evidence="1">Cell membrane</location>
        <topology evidence="1">Multi-pass membrane protein</topology>
    </subcellularLocation>
</comment>
<dbReference type="CDD" id="cd06173">
    <property type="entry name" value="MFS_MefA_like"/>
    <property type="match status" value="1"/>
</dbReference>
<sequence>MNVPTPARDGLRRLLLALLFSEFGFRIMVLAIPLIAVTELHATPLQISVIAACQTGAFLLVGLPSGAIVDRLRRRRVMVVSDLVRAAVLVTLPLMWLSGGMSVPYLCVASIALGVCTVFFDVANQTYLPRLVGPDQLVAANSRLVVIDSVAGTLGPGAGGLLIERLTAPFATVLGVAGWLWSALCVSRIRDDDPKPERRADTHLRRDIADGVRAIVTDPLLRPIALCSTTLTFFWAVAGTMLIVLMAGTLGATATTIGVVFAVGNAGGIAATLVVRRLIDRVGDGVAIRWSIAVCGPCTLLAPLAGPGWRVWLIAAASFALSAGLVVYNVAQVSYRQRTVPADLLGRVNATIRFFAWGARPLGALCGGLIAAVLGIRCAVWVGAAGTSLSALWLYLSPLRTLRHLPVPAGTP</sequence>
<feature type="transmembrane region" description="Helical" evidence="6">
    <location>
        <begin position="287"/>
        <end position="305"/>
    </location>
</feature>
<feature type="transmembrane region" description="Helical" evidence="6">
    <location>
        <begin position="352"/>
        <end position="373"/>
    </location>
</feature>
<accession>A0A7W7QG28</accession>
<gene>
    <name evidence="7" type="ORF">FHR82_009153</name>
</gene>
<dbReference type="EMBL" id="JACHJQ010000018">
    <property type="protein sequence ID" value="MBB4912879.1"/>
    <property type="molecule type" value="Genomic_DNA"/>
</dbReference>
<comment type="caution">
    <text evidence="7">The sequence shown here is derived from an EMBL/GenBank/DDBJ whole genome shotgun (WGS) entry which is preliminary data.</text>
</comment>
<feature type="transmembrane region" description="Helical" evidence="6">
    <location>
        <begin position="14"/>
        <end position="35"/>
    </location>
</feature>
<organism evidence="7 8">
    <name type="scientific">Actinophytocola algeriensis</name>
    <dbReference type="NCBI Taxonomy" id="1768010"/>
    <lineage>
        <taxon>Bacteria</taxon>
        <taxon>Bacillati</taxon>
        <taxon>Actinomycetota</taxon>
        <taxon>Actinomycetes</taxon>
        <taxon>Pseudonocardiales</taxon>
        <taxon>Pseudonocardiaceae</taxon>
    </lineage>
</organism>
<dbReference type="PANTHER" id="PTHR23513:SF6">
    <property type="entry name" value="MAJOR FACILITATOR SUPERFAMILY ASSOCIATED DOMAIN-CONTAINING PROTEIN"/>
    <property type="match status" value="1"/>
</dbReference>
<evidence type="ECO:0000313" key="8">
    <source>
        <dbReference type="Proteomes" id="UP000520767"/>
    </source>
</evidence>
<dbReference type="Gene3D" id="1.20.1250.20">
    <property type="entry name" value="MFS general substrate transporter like domains"/>
    <property type="match status" value="1"/>
</dbReference>
<feature type="transmembrane region" description="Helical" evidence="6">
    <location>
        <begin position="47"/>
        <end position="65"/>
    </location>
</feature>
<feature type="transmembrane region" description="Helical" evidence="6">
    <location>
        <begin position="311"/>
        <end position="331"/>
    </location>
</feature>
<dbReference type="InterPro" id="IPR011701">
    <property type="entry name" value="MFS"/>
</dbReference>
<evidence type="ECO:0000256" key="3">
    <source>
        <dbReference type="ARBA" id="ARBA00022692"/>
    </source>
</evidence>
<feature type="transmembrane region" description="Helical" evidence="6">
    <location>
        <begin position="169"/>
        <end position="189"/>
    </location>
</feature>
<evidence type="ECO:0000256" key="2">
    <source>
        <dbReference type="ARBA" id="ARBA00022475"/>
    </source>
</evidence>
<keyword evidence="2" id="KW-1003">Cell membrane</keyword>
<dbReference type="Pfam" id="PF07690">
    <property type="entry name" value="MFS_1"/>
    <property type="match status" value="1"/>
</dbReference>
<keyword evidence="5 6" id="KW-0472">Membrane</keyword>
<dbReference type="AlphaFoldDB" id="A0A7W7QG28"/>
<evidence type="ECO:0000256" key="4">
    <source>
        <dbReference type="ARBA" id="ARBA00022989"/>
    </source>
</evidence>
<name>A0A7W7QG28_9PSEU</name>
<dbReference type="GO" id="GO:0022857">
    <property type="term" value="F:transmembrane transporter activity"/>
    <property type="evidence" value="ECO:0007669"/>
    <property type="project" value="InterPro"/>
</dbReference>
<evidence type="ECO:0000256" key="5">
    <source>
        <dbReference type="ARBA" id="ARBA00023136"/>
    </source>
</evidence>
<evidence type="ECO:0000256" key="1">
    <source>
        <dbReference type="ARBA" id="ARBA00004651"/>
    </source>
</evidence>
<evidence type="ECO:0000313" key="7">
    <source>
        <dbReference type="EMBL" id="MBB4912879.1"/>
    </source>
</evidence>
<keyword evidence="8" id="KW-1185">Reference proteome</keyword>
<keyword evidence="3 6" id="KW-0812">Transmembrane</keyword>
<proteinExistence type="predicted"/>
<dbReference type="GO" id="GO:0005886">
    <property type="term" value="C:plasma membrane"/>
    <property type="evidence" value="ECO:0007669"/>
    <property type="project" value="UniProtKB-SubCell"/>
</dbReference>
<protein>
    <submittedName>
        <fullName evidence="7">MFS family permease</fullName>
    </submittedName>
</protein>
<dbReference type="RefSeq" id="WP_184816823.1">
    <property type="nucleotide sequence ID" value="NZ_JACHJQ010000018.1"/>
</dbReference>
<keyword evidence="4 6" id="KW-1133">Transmembrane helix</keyword>